<keyword evidence="2" id="KW-1185">Reference proteome</keyword>
<gene>
    <name evidence="1" type="ORF">BDCG_17321</name>
</gene>
<reference evidence="1" key="1">
    <citation type="submission" date="2009-02" db="EMBL/GenBank/DDBJ databases">
        <title>The Genome Sequence of Blastomyces dermatitidis strain ER-3.</title>
        <authorList>
            <consortium name="The Broad Institute Genome Sequencing Platform"/>
            <consortium name="Broad Institute Microbial Sequencing Center."/>
            <person name="Champion M."/>
            <person name="Cuomo C."/>
            <person name="Ma L.-J."/>
            <person name="Henn M.R."/>
            <person name="Klein B."/>
            <person name="Goldman B."/>
            <person name="Young S."/>
            <person name="Kodira C.D."/>
            <person name="Zeng Q."/>
            <person name="Koehrsen M."/>
            <person name="Alvarado L."/>
            <person name="Berlin A.M."/>
            <person name="Heiman D.I."/>
            <person name="Hepburn T.A."/>
            <person name="Saif S."/>
            <person name="Shea T.D."/>
            <person name="Shenoy N."/>
            <person name="Sykes S."/>
            <person name="Galagan J."/>
            <person name="Nusbaum C."/>
            <person name="Birren B."/>
        </authorList>
    </citation>
    <scope>NUCLEOTIDE SEQUENCE</scope>
    <source>
        <strain evidence="1">ER-3</strain>
    </source>
</reference>
<dbReference type="EMBL" id="EQ999978">
    <property type="protein sequence ID" value="OAT01974.1"/>
    <property type="molecule type" value="Genomic_DNA"/>
</dbReference>
<dbReference type="EMBL" id="EQ999978">
    <property type="protein sequence ID" value="OAT01975.1"/>
    <property type="molecule type" value="Genomic_DNA"/>
</dbReference>
<dbReference type="RefSeq" id="XP_045281701.1">
    <property type="nucleotide sequence ID" value="XM_045426463.1"/>
</dbReference>
<reference evidence="2" key="2">
    <citation type="journal article" date="2015" name="PLoS Genet.">
        <title>The dynamic genome and transcriptome of the human fungal pathogen Blastomyces and close relative Emmonsia.</title>
        <authorList>
            <person name="Munoz J.F."/>
            <person name="Gauthier G.M."/>
            <person name="Desjardins C.A."/>
            <person name="Gallo J.E."/>
            <person name="Holder J."/>
            <person name="Sullivan T.D."/>
            <person name="Marty A.J."/>
            <person name="Carmen J.C."/>
            <person name="Chen Z."/>
            <person name="Ding L."/>
            <person name="Gujja S."/>
            <person name="Magrini V."/>
            <person name="Misas E."/>
            <person name="Mitreva M."/>
            <person name="Priest M."/>
            <person name="Saif S."/>
            <person name="Whiston E.A."/>
            <person name="Young S."/>
            <person name="Zeng Q."/>
            <person name="Goldman W.E."/>
            <person name="Mardis E.R."/>
            <person name="Taylor J.W."/>
            <person name="McEwen J.G."/>
            <person name="Clay O.K."/>
            <person name="Klein B.S."/>
            <person name="Cuomo C.A."/>
        </authorList>
    </citation>
    <scope>NUCLEOTIDE SEQUENCE [LARGE SCALE GENOMIC DNA]</scope>
    <source>
        <strain evidence="2">ER-3 / ATCC MYA-2586</strain>
    </source>
</reference>
<name>A0ABX2VXV5_AJEDR</name>
<dbReference type="GeneID" id="69032213"/>
<evidence type="ECO:0000313" key="2">
    <source>
        <dbReference type="Proteomes" id="UP000002039"/>
    </source>
</evidence>
<organism evidence="1 2">
    <name type="scientific">Ajellomyces dermatitidis (strain ER-3 / ATCC MYA-2586)</name>
    <name type="common">Blastomyces dermatitidis</name>
    <dbReference type="NCBI Taxonomy" id="559297"/>
    <lineage>
        <taxon>Eukaryota</taxon>
        <taxon>Fungi</taxon>
        <taxon>Dikarya</taxon>
        <taxon>Ascomycota</taxon>
        <taxon>Pezizomycotina</taxon>
        <taxon>Eurotiomycetes</taxon>
        <taxon>Eurotiomycetidae</taxon>
        <taxon>Onygenales</taxon>
        <taxon>Ajellomycetaceae</taxon>
        <taxon>Blastomyces</taxon>
    </lineage>
</organism>
<proteinExistence type="predicted"/>
<protein>
    <submittedName>
        <fullName evidence="1">Uncharacterized protein</fullName>
    </submittedName>
</protein>
<dbReference type="Proteomes" id="UP000002039">
    <property type="component" value="Unassembled WGS sequence"/>
</dbReference>
<accession>A0ABX2VXV5</accession>
<dbReference type="RefSeq" id="XP_045281702.1">
    <property type="nucleotide sequence ID" value="XM_045426464.1"/>
</dbReference>
<evidence type="ECO:0000313" key="1">
    <source>
        <dbReference type="EMBL" id="OAT01974.1"/>
    </source>
</evidence>
<sequence>MDPKIKNVTSTKRGHGQDFFSEIEIFVRPHTPENPTAGAAKHFVISLVNAGSINQGKEMQWDGHWHAANGPTKMCPICPSSPEVPHIPGGNFSLHLSLAWPKMACALHSRFPTFPPLSFLSRSELVQCPGIPARRGYTSSNLPPFAVTGCYLYVYVCVLSDGSLDFDLIPDQSLHLPREEIG</sequence>